<reference evidence="13 14" key="1">
    <citation type="journal article" date="2011" name="Stand. Genomic Sci.">
        <title>Complete genome sequence of the thermophilic sulfur-reducer Desulfurobacterium thermolithotrophum type strain (BSA(T)) from a deep-sea hydrothermal vent.</title>
        <authorList>
            <person name="Goker M."/>
            <person name="Daligault H."/>
            <person name="Mwirichia R."/>
            <person name="Lapidus A."/>
            <person name="Lucas S."/>
            <person name="Deshpande S."/>
            <person name="Pagani I."/>
            <person name="Tapia R."/>
            <person name="Cheng J.F."/>
            <person name="Goodwin L."/>
            <person name="Pitluck S."/>
            <person name="Liolios K."/>
            <person name="Ivanova N."/>
            <person name="Mavromatis K."/>
            <person name="Mikhailova N."/>
            <person name="Pati A."/>
            <person name="Chen A."/>
            <person name="Palaniappan K."/>
            <person name="Han C."/>
            <person name="Land M."/>
            <person name="Hauser L."/>
            <person name="Pan C."/>
            <person name="Brambilla E.M."/>
            <person name="Rohde M."/>
            <person name="Spring S."/>
            <person name="Sikorski J."/>
            <person name="Wirth R."/>
            <person name="Detter J.C."/>
            <person name="Woyke T."/>
            <person name="Bristow J."/>
            <person name="Eisen J.A."/>
            <person name="Markowitz V."/>
            <person name="Hugenholtz P."/>
            <person name="Kyrpides N.C."/>
            <person name="Klenk H.P."/>
        </authorList>
    </citation>
    <scope>NUCLEOTIDE SEQUENCE [LARGE SCALE GENOMIC DNA]</scope>
    <source>
        <strain evidence="14">DSM 11699 / BSA</strain>
    </source>
</reference>
<keyword evidence="2" id="KW-0004">4Fe-4S</keyword>
<dbReference type="KEGG" id="dte:Dester_0739"/>
<keyword evidence="8" id="KW-0411">Iron-sulfur</keyword>
<accession>F0S3G3</accession>
<keyword evidence="5" id="KW-0677">Repeat</keyword>
<evidence type="ECO:0000256" key="6">
    <source>
        <dbReference type="ARBA" id="ARBA00022967"/>
    </source>
</evidence>
<dbReference type="HOGENOM" id="CLU_067218_4_6_0"/>
<keyword evidence="14" id="KW-1185">Reference proteome</keyword>
<keyword evidence="4" id="KW-0479">Metal-binding</keyword>
<dbReference type="AlphaFoldDB" id="F0S3G3"/>
<dbReference type="GO" id="GO:0046872">
    <property type="term" value="F:metal ion binding"/>
    <property type="evidence" value="ECO:0007669"/>
    <property type="project" value="UniProtKB-KW"/>
</dbReference>
<dbReference type="SUPFAM" id="SSF54862">
    <property type="entry name" value="4Fe-4S ferredoxins"/>
    <property type="match status" value="1"/>
</dbReference>
<dbReference type="GO" id="GO:0051539">
    <property type="term" value="F:4 iron, 4 sulfur cluster binding"/>
    <property type="evidence" value="ECO:0007669"/>
    <property type="project" value="UniProtKB-KW"/>
</dbReference>
<sequence length="137" mass="15924">MKDMFIESLKNLFKKPATHQYPFEPSPPPPNYRGNIVYKKELCIFCTKCELVCPPGAIRFTYNEDGSREFHYNPYLCIYCGECVRACPKAGCLIQVEEMAPPATEEEIPNWDEIEKEAEESKKRWLKARKKPQAKKS</sequence>
<dbReference type="PROSITE" id="PS00198">
    <property type="entry name" value="4FE4S_FER_1"/>
    <property type="match status" value="1"/>
</dbReference>
<evidence type="ECO:0000256" key="4">
    <source>
        <dbReference type="ARBA" id="ARBA00022723"/>
    </source>
</evidence>
<dbReference type="GO" id="GO:0016020">
    <property type="term" value="C:membrane"/>
    <property type="evidence" value="ECO:0007669"/>
    <property type="project" value="InterPro"/>
</dbReference>
<dbReference type="PANTHER" id="PTHR10849">
    <property type="entry name" value="NADH DEHYDROGENASE UBIQUINONE IRON-SULFUR PROTEIN 8, MITOCHONDRIAL"/>
    <property type="match status" value="1"/>
</dbReference>
<dbReference type="InterPro" id="IPR010226">
    <property type="entry name" value="NADH_quinone_OxRdtase_chainI"/>
</dbReference>
<dbReference type="InterPro" id="IPR017896">
    <property type="entry name" value="4Fe4S_Fe-S-bd"/>
</dbReference>
<evidence type="ECO:0000256" key="10">
    <source>
        <dbReference type="ARBA" id="ARBA00023075"/>
    </source>
</evidence>
<organism evidence="13 14">
    <name type="scientific">Desulfurobacterium thermolithotrophum (strain DSM 11699 / BSA)</name>
    <dbReference type="NCBI Taxonomy" id="868864"/>
    <lineage>
        <taxon>Bacteria</taxon>
        <taxon>Pseudomonadati</taxon>
        <taxon>Aquificota</taxon>
        <taxon>Aquificia</taxon>
        <taxon>Desulfurobacteriales</taxon>
        <taxon>Desulfurobacteriaceae</taxon>
        <taxon>Desulfurobacterium</taxon>
    </lineage>
</organism>
<dbReference type="EMBL" id="CP002543">
    <property type="protein sequence ID" value="ADY73385.1"/>
    <property type="molecule type" value="Genomic_DNA"/>
</dbReference>
<dbReference type="RefSeq" id="WP_013638340.1">
    <property type="nucleotide sequence ID" value="NC_015185.1"/>
</dbReference>
<evidence type="ECO:0000256" key="7">
    <source>
        <dbReference type="ARBA" id="ARBA00023004"/>
    </source>
</evidence>
<evidence type="ECO:0000313" key="13">
    <source>
        <dbReference type="EMBL" id="ADY73385.1"/>
    </source>
</evidence>
<gene>
    <name evidence="13" type="ordered locus">Dester_0739</name>
</gene>
<dbReference type="Pfam" id="PF12838">
    <property type="entry name" value="Fer4_7"/>
    <property type="match status" value="1"/>
</dbReference>
<evidence type="ECO:0000256" key="2">
    <source>
        <dbReference type="ARBA" id="ARBA00022485"/>
    </source>
</evidence>
<evidence type="ECO:0000256" key="8">
    <source>
        <dbReference type="ARBA" id="ARBA00023014"/>
    </source>
</evidence>
<evidence type="ECO:0000256" key="1">
    <source>
        <dbReference type="ARBA" id="ARBA00022475"/>
    </source>
</evidence>
<feature type="domain" description="4Fe-4S ferredoxin-type" evidence="12">
    <location>
        <begin position="34"/>
        <end position="63"/>
    </location>
</feature>
<evidence type="ECO:0000259" key="12">
    <source>
        <dbReference type="PROSITE" id="PS51379"/>
    </source>
</evidence>
<dbReference type="InterPro" id="IPR017900">
    <property type="entry name" value="4Fe4S_Fe_S_CS"/>
</dbReference>
<keyword evidence="11" id="KW-0472">Membrane</keyword>
<dbReference type="Proteomes" id="UP000007102">
    <property type="component" value="Chromosome"/>
</dbReference>
<keyword evidence="7" id="KW-0408">Iron</keyword>
<dbReference type="InParanoid" id="F0S3G3"/>
<dbReference type="PROSITE" id="PS51379">
    <property type="entry name" value="4FE4S_FER_2"/>
    <property type="match status" value="2"/>
</dbReference>
<keyword evidence="3" id="KW-0874">Quinone</keyword>
<keyword evidence="9" id="KW-0520">NAD</keyword>
<dbReference type="eggNOG" id="COG1143">
    <property type="taxonomic scope" value="Bacteria"/>
</dbReference>
<dbReference type="STRING" id="868864.Dester_0739"/>
<feature type="domain" description="4Fe-4S ferredoxin-type" evidence="12">
    <location>
        <begin position="68"/>
        <end position="98"/>
    </location>
</feature>
<reference evidence="14" key="2">
    <citation type="submission" date="2011-02" db="EMBL/GenBank/DDBJ databases">
        <title>The complete genome of Desulfurobacterium thermolithotrophum DSM 11699.</title>
        <authorList>
            <consortium name="US DOE Joint Genome Institute (JGI-PGF)"/>
            <person name="Lucas S."/>
            <person name="Copeland A."/>
            <person name="Lapidus A."/>
            <person name="Bruce D."/>
            <person name="Goodwin L."/>
            <person name="Pitluck S."/>
            <person name="Kyrpides N."/>
            <person name="Mavromatis K."/>
            <person name="Pagani I."/>
            <person name="Ivanova N."/>
            <person name="Mikhailova N."/>
            <person name="Daligault H."/>
            <person name="Detter J.C."/>
            <person name="Tapia R."/>
            <person name="Han C."/>
            <person name="Land M."/>
            <person name="Hauser L."/>
            <person name="Markowitz V."/>
            <person name="Cheng J.-F."/>
            <person name="Hugenholtz P."/>
            <person name="Woyke T."/>
            <person name="Wu D."/>
            <person name="Spring S."/>
            <person name="Brambilla E."/>
            <person name="Klenk H.-P."/>
            <person name="Eisen J.A."/>
        </authorList>
    </citation>
    <scope>NUCLEOTIDE SEQUENCE [LARGE SCALE GENOMIC DNA]</scope>
    <source>
        <strain evidence="14">DSM 11699 / BSA</strain>
    </source>
</reference>
<evidence type="ECO:0000256" key="5">
    <source>
        <dbReference type="ARBA" id="ARBA00022737"/>
    </source>
</evidence>
<name>F0S3G3_DESTD</name>
<protein>
    <submittedName>
        <fullName evidence="13">NADH-ubiquinone oxidoreductase 23 kDa subunit</fullName>
    </submittedName>
</protein>
<dbReference type="OrthoDB" id="9798098at2"/>
<keyword evidence="1" id="KW-1003">Cell membrane</keyword>
<dbReference type="PANTHER" id="PTHR10849:SF24">
    <property type="entry name" value="NADH-QUINONE OXIDOREDUCTASE SUBUNIT I 2"/>
    <property type="match status" value="1"/>
</dbReference>
<dbReference type="GO" id="GO:0016651">
    <property type="term" value="F:oxidoreductase activity, acting on NAD(P)H"/>
    <property type="evidence" value="ECO:0007669"/>
    <property type="project" value="InterPro"/>
</dbReference>
<dbReference type="Gene3D" id="3.30.70.3270">
    <property type="match status" value="1"/>
</dbReference>
<evidence type="ECO:0000256" key="11">
    <source>
        <dbReference type="ARBA" id="ARBA00023136"/>
    </source>
</evidence>
<keyword evidence="10 13" id="KW-0830">Ubiquinone</keyword>
<evidence type="ECO:0000256" key="3">
    <source>
        <dbReference type="ARBA" id="ARBA00022719"/>
    </source>
</evidence>
<proteinExistence type="predicted"/>
<evidence type="ECO:0000313" key="14">
    <source>
        <dbReference type="Proteomes" id="UP000007102"/>
    </source>
</evidence>
<evidence type="ECO:0000256" key="9">
    <source>
        <dbReference type="ARBA" id="ARBA00023027"/>
    </source>
</evidence>
<keyword evidence="6" id="KW-1278">Translocase</keyword>
<dbReference type="GO" id="GO:0048038">
    <property type="term" value="F:quinone binding"/>
    <property type="evidence" value="ECO:0007669"/>
    <property type="project" value="UniProtKB-KW"/>
</dbReference>